<organism evidence="1 2">
    <name type="scientific">Christiangramia flava JLT2011</name>
    <dbReference type="NCBI Taxonomy" id="1229726"/>
    <lineage>
        <taxon>Bacteria</taxon>
        <taxon>Pseudomonadati</taxon>
        <taxon>Bacteroidota</taxon>
        <taxon>Flavobacteriia</taxon>
        <taxon>Flavobacteriales</taxon>
        <taxon>Flavobacteriaceae</taxon>
        <taxon>Christiangramia</taxon>
    </lineage>
</organism>
<evidence type="ECO:0000313" key="2">
    <source>
        <dbReference type="Proteomes" id="UP000186230"/>
    </source>
</evidence>
<name>A0A1L7I6M9_9FLAO</name>
<proteinExistence type="predicted"/>
<dbReference type="AlphaFoldDB" id="A0A1L7I6M9"/>
<dbReference type="EMBL" id="CP016359">
    <property type="protein sequence ID" value="APU69257.1"/>
    <property type="molecule type" value="Genomic_DNA"/>
</dbReference>
<reference evidence="1 2" key="1">
    <citation type="submission" date="2016-07" db="EMBL/GenBank/DDBJ databases">
        <title>Multi-omics approach to identify versatile polysaccharide utilization systems of a marine flavobacterium Gramella flava.</title>
        <authorList>
            <person name="Tang K."/>
        </authorList>
    </citation>
    <scope>NUCLEOTIDE SEQUENCE [LARGE SCALE GENOMIC DNA]</scope>
    <source>
        <strain evidence="1 2">JLT2011</strain>
    </source>
</reference>
<keyword evidence="1" id="KW-0808">Transferase</keyword>
<dbReference type="InterPro" id="IPR043148">
    <property type="entry name" value="TagF_C"/>
</dbReference>
<dbReference type="Proteomes" id="UP000186230">
    <property type="component" value="Chromosome"/>
</dbReference>
<dbReference type="OrthoDB" id="1522454at2"/>
<sequence length="352" mass="41078">MTYRFLIYISHTYALPIGRPLQEEIKLRGYEVKWFCDNEYPKSHFPENGELLDTVKEVLDYDPQVVLTATDQVADFFPGLKVQVFHGFPANKRKGTDQFTIRGFFDLYCTQGPSSTKPFQKQQKKYQTFEVIETGWSKMDPLFPLENGKTNPKNVLISSTFTKYYSLALKEDVVEEILRLSKTGNWHFDVVLHPKLPEGIKQKFREMQHENLKYHDTTNLIPLFKKAHLMLSDTTSALIEFVLQRKPVVTIDNNMPQAYMLNIQNASEIADALEKAAEYPVALLKEIDKFAEFSHPYEDGRSSARVIDACIDCLHRDKSHLKTKPLNLIRRYKIRKKLGYFTWKSYRKPYTL</sequence>
<evidence type="ECO:0000313" key="1">
    <source>
        <dbReference type="EMBL" id="APU69257.1"/>
    </source>
</evidence>
<protein>
    <submittedName>
        <fullName evidence="1">CDP-glycerol: N-acetyl-beta-D-mannosaminyl-1,4-N-acetyl-D-glucosaminyldiphosphoundecaprenyl glycerophosphotransferase</fullName>
    </submittedName>
</protein>
<dbReference type="STRING" id="1229726.GRFL_2533"/>
<accession>A0A1L7I6M9</accession>
<dbReference type="Gene3D" id="3.40.50.12580">
    <property type="match status" value="1"/>
</dbReference>
<dbReference type="RefSeq" id="WP_083644945.1">
    <property type="nucleotide sequence ID" value="NZ_AMRU01000007.1"/>
</dbReference>
<gene>
    <name evidence="1" type="ORF">GRFL_2533</name>
</gene>
<keyword evidence="2" id="KW-1185">Reference proteome</keyword>
<dbReference type="GO" id="GO:0016740">
    <property type="term" value="F:transferase activity"/>
    <property type="evidence" value="ECO:0007669"/>
    <property type="project" value="UniProtKB-KW"/>
</dbReference>
<dbReference type="SUPFAM" id="SSF53756">
    <property type="entry name" value="UDP-Glycosyltransferase/glycogen phosphorylase"/>
    <property type="match status" value="1"/>
</dbReference>
<dbReference type="KEGG" id="gfl:GRFL_2533"/>